<feature type="compositionally biased region" description="Acidic residues" evidence="1">
    <location>
        <begin position="608"/>
        <end position="617"/>
    </location>
</feature>
<dbReference type="STRING" id="391625.PPSIR1_25826"/>
<dbReference type="CDD" id="cd24049">
    <property type="entry name" value="ASKHA_NBD_PilM"/>
    <property type="match status" value="1"/>
</dbReference>
<protein>
    <submittedName>
        <fullName evidence="2">Fimbrial assembly protein</fullName>
    </submittedName>
</protein>
<dbReference type="PANTHER" id="PTHR32432:SF3">
    <property type="entry name" value="ETHANOLAMINE UTILIZATION PROTEIN EUTJ"/>
    <property type="match status" value="1"/>
</dbReference>
<dbReference type="EMBL" id="ABCS01000006">
    <property type="protein sequence ID" value="EDM81063.1"/>
    <property type="molecule type" value="Genomic_DNA"/>
</dbReference>
<evidence type="ECO:0000256" key="1">
    <source>
        <dbReference type="SAM" id="MobiDB-lite"/>
    </source>
</evidence>
<feature type="region of interest" description="Disordered" evidence="1">
    <location>
        <begin position="605"/>
        <end position="634"/>
    </location>
</feature>
<reference evidence="2 3" key="1">
    <citation type="submission" date="2007-06" db="EMBL/GenBank/DDBJ databases">
        <authorList>
            <person name="Shimkets L."/>
            <person name="Ferriera S."/>
            <person name="Johnson J."/>
            <person name="Kravitz S."/>
            <person name="Beeson K."/>
            <person name="Sutton G."/>
            <person name="Rogers Y.-H."/>
            <person name="Friedman R."/>
            <person name="Frazier M."/>
            <person name="Venter J.C."/>
        </authorList>
    </citation>
    <scope>NUCLEOTIDE SEQUENCE [LARGE SCALE GENOMIC DNA]</scope>
    <source>
        <strain evidence="2 3">SIR-1</strain>
    </source>
</reference>
<keyword evidence="3" id="KW-1185">Reference proteome</keyword>
<dbReference type="InterPro" id="IPR043129">
    <property type="entry name" value="ATPase_NBD"/>
</dbReference>
<dbReference type="PANTHER" id="PTHR32432">
    <property type="entry name" value="CELL DIVISION PROTEIN FTSA-RELATED"/>
    <property type="match status" value="1"/>
</dbReference>
<organism evidence="2 3">
    <name type="scientific">Plesiocystis pacifica SIR-1</name>
    <dbReference type="NCBI Taxonomy" id="391625"/>
    <lineage>
        <taxon>Bacteria</taxon>
        <taxon>Pseudomonadati</taxon>
        <taxon>Myxococcota</taxon>
        <taxon>Polyangia</taxon>
        <taxon>Nannocystales</taxon>
        <taxon>Nannocystaceae</taxon>
        <taxon>Plesiocystis</taxon>
    </lineage>
</organism>
<dbReference type="InterPro" id="IPR050696">
    <property type="entry name" value="FtsA/MreB"/>
</dbReference>
<name>A6FZH9_9BACT</name>
<dbReference type="eggNOG" id="COG4972">
    <property type="taxonomic scope" value="Bacteria"/>
</dbReference>
<accession>A6FZH9</accession>
<dbReference type="RefSeq" id="WP_006969878.1">
    <property type="nucleotide sequence ID" value="NZ_ABCS01000006.1"/>
</dbReference>
<dbReference type="SUPFAM" id="SSF53067">
    <property type="entry name" value="Actin-like ATPase domain"/>
    <property type="match status" value="2"/>
</dbReference>
<dbReference type="Gene3D" id="3.30.1490.300">
    <property type="match status" value="1"/>
</dbReference>
<evidence type="ECO:0000313" key="3">
    <source>
        <dbReference type="Proteomes" id="UP000005801"/>
    </source>
</evidence>
<feature type="compositionally biased region" description="Acidic residues" evidence="1">
    <location>
        <begin position="624"/>
        <end position="634"/>
    </location>
</feature>
<proteinExistence type="predicted"/>
<dbReference type="InterPro" id="IPR005883">
    <property type="entry name" value="PilM"/>
</dbReference>
<dbReference type="Gene3D" id="3.30.420.40">
    <property type="match status" value="2"/>
</dbReference>
<dbReference type="Proteomes" id="UP000005801">
    <property type="component" value="Unassembled WGS sequence"/>
</dbReference>
<dbReference type="Pfam" id="PF11104">
    <property type="entry name" value="PilM_2"/>
    <property type="match status" value="1"/>
</dbReference>
<gene>
    <name evidence="2" type="ORF">PPSIR1_25826</name>
</gene>
<evidence type="ECO:0000313" key="2">
    <source>
        <dbReference type="EMBL" id="EDM81063.1"/>
    </source>
</evidence>
<comment type="caution">
    <text evidence="2">The sequence shown here is derived from an EMBL/GenBank/DDBJ whole genome shotgun (WGS) entry which is preliminary data.</text>
</comment>
<dbReference type="OrthoDB" id="5481996at2"/>
<dbReference type="AlphaFoldDB" id="A6FZH9"/>
<sequence>MAQKFVGVDLGNRRVKIAVITSGFRGAQVMHVWEKSVSGTPGEGGDPTDPAIDTALKMIEERGLAGLPTGVCLPGGSGSYRVLTFPFEDPRQIAQAVTFEADGQFPLPIEELAVDHLTIKRGDGQGRALVVAAKRTTIQHVTARFELAKLNLKLVTTSALALAQALSTLPAPELPPGSTDPGEPVRLIVDIGYKSTDVVALAKTGPVGARTLRRGTRQLVRELKKAWRVDAQTAERTLAEQGNVDDPAVRRALQPLLRELEHTRQWLRAELGCQIVEIQLAGGASRLRGLGPWVGRELGLQVGPVAPAEGGALRGVQGREWGGALVALGAAVATGRRPLIQLHDAFDGGAGDGQWLQKQVPTLAALGVAILAFAFADSLVKVRAAERERDAYAAELEAETADVFGTAYGSSDLVRAKLASVDGGDMRSQIPERGALEVLELLTKHTAPEGGRQAPEALPLPPGYTTGVGPDGLPAIMGPDGQPVPMGPDGQPLIPGVDPTGAAPPAGEPPAGEEGEGFALAPVTDINAGVLPDDDLVVTSIEIRELKVEMNVSATRSTTQDRLAVKLERIACIDEITKGVVRDRNDRNTFEMTLDHNCYTGNTAMEGAVEEQSDEAEGAVGEAAAEEEDDNGEG</sequence>